<feature type="region of interest" description="Disordered" evidence="1">
    <location>
        <begin position="42"/>
        <end position="63"/>
    </location>
</feature>
<feature type="region of interest" description="Disordered" evidence="1">
    <location>
        <begin position="1"/>
        <end position="20"/>
    </location>
</feature>
<evidence type="ECO:0000313" key="2">
    <source>
        <dbReference type="EMBL" id="MCW6512864.1"/>
    </source>
</evidence>
<accession>A0AA41Z354</accession>
<keyword evidence="3" id="KW-1185">Reference proteome</keyword>
<sequence>MATHRTLSQMDLFDPPPPVSQLTATERRKALDLLQALLAEAIKPAPDKENENRTEACDDEDIG</sequence>
<evidence type="ECO:0000256" key="1">
    <source>
        <dbReference type="SAM" id="MobiDB-lite"/>
    </source>
</evidence>
<name>A0AA41Z354_9HYPH</name>
<feature type="compositionally biased region" description="Basic and acidic residues" evidence="1">
    <location>
        <begin position="45"/>
        <end position="56"/>
    </location>
</feature>
<proteinExistence type="predicted"/>
<dbReference type="EMBL" id="JAMOIM010000070">
    <property type="protein sequence ID" value="MCW6512864.1"/>
    <property type="molecule type" value="Genomic_DNA"/>
</dbReference>
<dbReference type="AlphaFoldDB" id="A0AA41Z354"/>
<gene>
    <name evidence="2" type="ORF">M8523_33825</name>
</gene>
<organism evidence="2 3">
    <name type="scientific">Lichenifustis flavocetrariae</name>
    <dbReference type="NCBI Taxonomy" id="2949735"/>
    <lineage>
        <taxon>Bacteria</taxon>
        <taxon>Pseudomonadati</taxon>
        <taxon>Pseudomonadota</taxon>
        <taxon>Alphaproteobacteria</taxon>
        <taxon>Hyphomicrobiales</taxon>
        <taxon>Lichenihabitantaceae</taxon>
        <taxon>Lichenifustis</taxon>
    </lineage>
</organism>
<comment type="caution">
    <text evidence="2">The sequence shown here is derived from an EMBL/GenBank/DDBJ whole genome shotgun (WGS) entry which is preliminary data.</text>
</comment>
<reference evidence="2" key="1">
    <citation type="submission" date="2022-05" db="EMBL/GenBank/DDBJ databases">
        <authorList>
            <person name="Pankratov T."/>
        </authorList>
    </citation>
    <scope>NUCLEOTIDE SEQUENCE</scope>
    <source>
        <strain evidence="2">BP6-180914</strain>
    </source>
</reference>
<dbReference type="RefSeq" id="WP_282589240.1">
    <property type="nucleotide sequence ID" value="NZ_JAMOIM010000070.1"/>
</dbReference>
<dbReference type="Proteomes" id="UP001165667">
    <property type="component" value="Unassembled WGS sequence"/>
</dbReference>
<protein>
    <submittedName>
        <fullName evidence="2">Uncharacterized protein</fullName>
    </submittedName>
</protein>
<evidence type="ECO:0000313" key="3">
    <source>
        <dbReference type="Proteomes" id="UP001165667"/>
    </source>
</evidence>